<reference evidence="3 4" key="1">
    <citation type="submission" date="2018-03" db="EMBL/GenBank/DDBJ databases">
        <title>The ancient ancestry and fast evolution of plastids.</title>
        <authorList>
            <person name="Moore K.R."/>
            <person name="Magnabosco C."/>
            <person name="Momper L."/>
            <person name="Gold D.A."/>
            <person name="Bosak T."/>
            <person name="Fournier G.P."/>
        </authorList>
    </citation>
    <scope>NUCLEOTIDE SEQUENCE [LARGE SCALE GENOMIC DNA]</scope>
    <source>
        <strain evidence="3 4">CCALA 037</strain>
    </source>
</reference>
<evidence type="ECO:0000256" key="2">
    <source>
        <dbReference type="ARBA" id="ARBA00023002"/>
    </source>
</evidence>
<comment type="caution">
    <text evidence="3">The sequence shown here is derived from an EMBL/GenBank/DDBJ whole genome shotgun (WGS) entry which is preliminary data.</text>
</comment>
<evidence type="ECO:0000313" key="3">
    <source>
        <dbReference type="EMBL" id="PSB56207.1"/>
    </source>
</evidence>
<keyword evidence="2" id="KW-0560">Oxidoreductase</keyword>
<sequence length="309" mass="32606">MPKSNPNRWHSLSERELPNRRQAIQAGIAGIAGVTAIGLNAQATAQQPEPTPTSIAPRGRFAGKVVTITGATSGIGRAAALAFAREGAKVGFCGRRENLGAEVAREIVKNGGDATYIQADVTQPKQVESFVNQIVDKYGRLDVAFNNAGDVLAKPLHQISVEEWDSTQNTNLRGVFLAMKYQIPHMLKQGGNIVITASQHTVATRPGFAAYASAKRALLGLAQAAALDYGQQGIRVNVLSPGITDTPLFQRSTGGSPEKVESSRQLADALKRIATAEEIAEAALFLASNDCPYITGVSLLADGGMMSGL</sequence>
<dbReference type="PANTHER" id="PTHR24321:SF11">
    <property type="entry name" value="BLR0893 PROTEIN"/>
    <property type="match status" value="1"/>
</dbReference>
<dbReference type="CDD" id="cd05233">
    <property type="entry name" value="SDR_c"/>
    <property type="match status" value="1"/>
</dbReference>
<dbReference type="PROSITE" id="PS00061">
    <property type="entry name" value="ADH_SHORT"/>
    <property type="match status" value="1"/>
</dbReference>
<name>A0A2T1GFD0_9CYAN</name>
<dbReference type="Proteomes" id="UP000238937">
    <property type="component" value="Unassembled WGS sequence"/>
</dbReference>
<dbReference type="InterPro" id="IPR020904">
    <property type="entry name" value="Sc_DH/Rdtase_CS"/>
</dbReference>
<organism evidence="3 4">
    <name type="scientific">Chamaesiphon polymorphus CCALA 037</name>
    <dbReference type="NCBI Taxonomy" id="2107692"/>
    <lineage>
        <taxon>Bacteria</taxon>
        <taxon>Bacillati</taxon>
        <taxon>Cyanobacteriota</taxon>
        <taxon>Cyanophyceae</taxon>
        <taxon>Gomontiellales</taxon>
        <taxon>Chamaesiphonaceae</taxon>
        <taxon>Chamaesiphon</taxon>
    </lineage>
</organism>
<dbReference type="PRINTS" id="PR00081">
    <property type="entry name" value="GDHRDH"/>
</dbReference>
<dbReference type="InterPro" id="IPR002347">
    <property type="entry name" value="SDR_fam"/>
</dbReference>
<dbReference type="GO" id="GO:0016491">
    <property type="term" value="F:oxidoreductase activity"/>
    <property type="evidence" value="ECO:0007669"/>
    <property type="project" value="UniProtKB-KW"/>
</dbReference>
<dbReference type="FunFam" id="3.40.50.720:FF:000084">
    <property type="entry name" value="Short-chain dehydrogenase reductase"/>
    <property type="match status" value="1"/>
</dbReference>
<dbReference type="EMBL" id="PVWO01000139">
    <property type="protein sequence ID" value="PSB56207.1"/>
    <property type="molecule type" value="Genomic_DNA"/>
</dbReference>
<dbReference type="Pfam" id="PF13561">
    <property type="entry name" value="adh_short_C2"/>
    <property type="match status" value="1"/>
</dbReference>
<dbReference type="InterPro" id="IPR036291">
    <property type="entry name" value="NAD(P)-bd_dom_sf"/>
</dbReference>
<dbReference type="AlphaFoldDB" id="A0A2T1GFD0"/>
<gene>
    <name evidence="3" type="ORF">C7B77_12630</name>
</gene>
<evidence type="ECO:0000256" key="1">
    <source>
        <dbReference type="ARBA" id="ARBA00006484"/>
    </source>
</evidence>
<comment type="similarity">
    <text evidence="1">Belongs to the short-chain dehydrogenases/reductases (SDR) family.</text>
</comment>
<protein>
    <submittedName>
        <fullName evidence="3">Oxidoreductase</fullName>
    </submittedName>
</protein>
<dbReference type="RefSeq" id="WP_106305010.1">
    <property type="nucleotide sequence ID" value="NZ_PVWO01000139.1"/>
</dbReference>
<proteinExistence type="inferred from homology"/>
<dbReference type="OrthoDB" id="9775296at2"/>
<evidence type="ECO:0000313" key="4">
    <source>
        <dbReference type="Proteomes" id="UP000238937"/>
    </source>
</evidence>
<dbReference type="Gene3D" id="3.40.50.720">
    <property type="entry name" value="NAD(P)-binding Rossmann-like Domain"/>
    <property type="match status" value="1"/>
</dbReference>
<dbReference type="SUPFAM" id="SSF51735">
    <property type="entry name" value="NAD(P)-binding Rossmann-fold domains"/>
    <property type="match status" value="1"/>
</dbReference>
<dbReference type="PANTHER" id="PTHR24321">
    <property type="entry name" value="DEHYDROGENASES, SHORT CHAIN"/>
    <property type="match status" value="1"/>
</dbReference>
<accession>A0A2T1GFD0</accession>
<keyword evidence="4" id="KW-1185">Reference proteome</keyword>